<dbReference type="GO" id="GO:0016853">
    <property type="term" value="F:isomerase activity"/>
    <property type="evidence" value="ECO:0007669"/>
    <property type="project" value="UniProtKB-KW"/>
</dbReference>
<dbReference type="InterPro" id="IPR013022">
    <property type="entry name" value="Xyl_isomerase-like_TIM-brl"/>
</dbReference>
<keyword evidence="3" id="KW-1185">Reference proteome</keyword>
<evidence type="ECO:0000259" key="1">
    <source>
        <dbReference type="Pfam" id="PF01261"/>
    </source>
</evidence>
<gene>
    <name evidence="2" type="ORF">SD70_11215</name>
</gene>
<dbReference type="Pfam" id="PF01261">
    <property type="entry name" value="AP_endonuc_2"/>
    <property type="match status" value="1"/>
</dbReference>
<sequence length="324" mass="35368">MRLGLSVYGTTFSMGIDPASGRSAIKPKELIDQAASLGLEGVEFPISLLRDEDAAGVARYARERDMFIGLETTGFDPGHLAEALHLAARMGVPTLRTIVGGAKLGGDRRSLAGKWQPFLESALRGLSEAAAAAEQMRVNLAVENHQDLASEELSWLCETIDSPYFGAVFDTGSALATAEEPGDYARAIAGYIKHVHLKDYSLYISEEGYRLVRCPLGQGAVDIPALLALFAERCPDVTMSLEIGALEARHVRALADDYWPDYPPRSAAQFARLWRFVQTNAKPPGDWRTPYERGEPAESIMAYETGQLDASVAYIRQALRTFQA</sequence>
<keyword evidence="2" id="KW-0413">Isomerase</keyword>
<protein>
    <submittedName>
        <fullName evidence="2">Xylose isomerase</fullName>
    </submittedName>
</protein>
<dbReference type="RefSeq" id="WP_041047654.1">
    <property type="nucleotide sequence ID" value="NZ_JXAK01000016.1"/>
</dbReference>
<name>A0ABR5AIG0_9BACL</name>
<dbReference type="InterPro" id="IPR050312">
    <property type="entry name" value="IolE/XylAMocC-like"/>
</dbReference>
<dbReference type="EMBL" id="JXAK01000016">
    <property type="protein sequence ID" value="KIL40804.1"/>
    <property type="molecule type" value="Genomic_DNA"/>
</dbReference>
<accession>A0ABR5AIG0</accession>
<reference evidence="2 3" key="1">
    <citation type="submission" date="2014-12" db="EMBL/GenBank/DDBJ databases">
        <title>Draft genome sequence of Paenibacillus kamchatkensis strain B-2647.</title>
        <authorList>
            <person name="Karlyshev A.V."/>
            <person name="Kudryashova E.B."/>
        </authorList>
    </citation>
    <scope>NUCLEOTIDE SEQUENCE [LARGE SCALE GENOMIC DNA]</scope>
    <source>
        <strain evidence="2 3">VKM B-2647</strain>
    </source>
</reference>
<evidence type="ECO:0000313" key="3">
    <source>
        <dbReference type="Proteomes" id="UP000031967"/>
    </source>
</evidence>
<proteinExistence type="predicted"/>
<dbReference type="InterPro" id="IPR036237">
    <property type="entry name" value="Xyl_isomerase-like_sf"/>
</dbReference>
<dbReference type="SUPFAM" id="SSF51658">
    <property type="entry name" value="Xylose isomerase-like"/>
    <property type="match status" value="1"/>
</dbReference>
<comment type="caution">
    <text evidence="2">The sequence shown here is derived from an EMBL/GenBank/DDBJ whole genome shotgun (WGS) entry which is preliminary data.</text>
</comment>
<dbReference type="Gene3D" id="3.20.20.150">
    <property type="entry name" value="Divalent-metal-dependent TIM barrel enzymes"/>
    <property type="match status" value="1"/>
</dbReference>
<evidence type="ECO:0000313" key="2">
    <source>
        <dbReference type="EMBL" id="KIL40804.1"/>
    </source>
</evidence>
<dbReference type="Proteomes" id="UP000031967">
    <property type="component" value="Unassembled WGS sequence"/>
</dbReference>
<dbReference type="PANTHER" id="PTHR12110">
    <property type="entry name" value="HYDROXYPYRUVATE ISOMERASE"/>
    <property type="match status" value="1"/>
</dbReference>
<dbReference type="PANTHER" id="PTHR12110:SF53">
    <property type="entry name" value="BLR5974 PROTEIN"/>
    <property type="match status" value="1"/>
</dbReference>
<feature type="domain" description="Xylose isomerase-like TIM barrel" evidence="1">
    <location>
        <begin position="32"/>
        <end position="244"/>
    </location>
</feature>
<organism evidence="2 3">
    <name type="scientific">Gordoniibacillus kamchatkensis</name>
    <dbReference type="NCBI Taxonomy" id="1590651"/>
    <lineage>
        <taxon>Bacteria</taxon>
        <taxon>Bacillati</taxon>
        <taxon>Bacillota</taxon>
        <taxon>Bacilli</taxon>
        <taxon>Bacillales</taxon>
        <taxon>Paenibacillaceae</taxon>
        <taxon>Gordoniibacillus</taxon>
    </lineage>
</organism>